<keyword evidence="3" id="KW-1185">Reference proteome</keyword>
<proteinExistence type="predicted"/>
<dbReference type="InterPro" id="IPR041698">
    <property type="entry name" value="Methyltransf_25"/>
</dbReference>
<evidence type="ECO:0000259" key="1">
    <source>
        <dbReference type="Pfam" id="PF13649"/>
    </source>
</evidence>
<dbReference type="Gene3D" id="3.40.50.150">
    <property type="entry name" value="Vaccinia Virus protein VP39"/>
    <property type="match status" value="1"/>
</dbReference>
<dbReference type="RefSeq" id="WP_161720908.1">
    <property type="nucleotide sequence ID" value="NZ_JAAAPO010000009.1"/>
</dbReference>
<dbReference type="GO" id="GO:0032259">
    <property type="term" value="P:methylation"/>
    <property type="evidence" value="ECO:0007669"/>
    <property type="project" value="UniProtKB-KW"/>
</dbReference>
<dbReference type="CDD" id="cd02440">
    <property type="entry name" value="AdoMet_MTases"/>
    <property type="match status" value="1"/>
</dbReference>
<reference evidence="3" key="1">
    <citation type="submission" date="2020-01" db="EMBL/GenBank/DDBJ databases">
        <title>Sphingomonas sp. strain CSW-10.</title>
        <authorList>
            <person name="Chen W.-M."/>
        </authorList>
    </citation>
    <scope>NUCLEOTIDE SEQUENCE [LARGE SCALE GENOMIC DNA]</scope>
    <source>
        <strain evidence="3">FSY-8</strain>
    </source>
</reference>
<dbReference type="Proteomes" id="UP000753724">
    <property type="component" value="Unassembled WGS sequence"/>
</dbReference>
<organism evidence="2 3">
    <name type="scientific">Novosphingobium ovatum</name>
    <dbReference type="NCBI Taxonomy" id="1908523"/>
    <lineage>
        <taxon>Bacteria</taxon>
        <taxon>Pseudomonadati</taxon>
        <taxon>Pseudomonadota</taxon>
        <taxon>Alphaproteobacteria</taxon>
        <taxon>Sphingomonadales</taxon>
        <taxon>Sphingomonadaceae</taxon>
        <taxon>Novosphingobium</taxon>
    </lineage>
</organism>
<keyword evidence="2" id="KW-0808">Transferase</keyword>
<evidence type="ECO:0000313" key="3">
    <source>
        <dbReference type="Proteomes" id="UP000753724"/>
    </source>
</evidence>
<dbReference type="GO" id="GO:0008168">
    <property type="term" value="F:methyltransferase activity"/>
    <property type="evidence" value="ECO:0007669"/>
    <property type="project" value="UniProtKB-KW"/>
</dbReference>
<feature type="domain" description="Methyltransferase" evidence="1">
    <location>
        <begin position="216"/>
        <end position="310"/>
    </location>
</feature>
<keyword evidence="2" id="KW-0489">Methyltransferase</keyword>
<gene>
    <name evidence="2" type="ORF">GTZ99_16550</name>
</gene>
<evidence type="ECO:0000313" key="2">
    <source>
        <dbReference type="EMBL" id="NBC38162.1"/>
    </source>
</evidence>
<dbReference type="PANTHER" id="PTHR43591">
    <property type="entry name" value="METHYLTRANSFERASE"/>
    <property type="match status" value="1"/>
</dbReference>
<dbReference type="EMBL" id="JAAAPO010000009">
    <property type="protein sequence ID" value="NBC38162.1"/>
    <property type="molecule type" value="Genomic_DNA"/>
</dbReference>
<dbReference type="InterPro" id="IPR029063">
    <property type="entry name" value="SAM-dependent_MTases_sf"/>
</dbReference>
<dbReference type="Pfam" id="PF13649">
    <property type="entry name" value="Methyltransf_25"/>
    <property type="match status" value="1"/>
</dbReference>
<sequence length="393" mass="43377">MTFLTNLGEKAAARVAPAFGLSQHGRAAMEFLGSMQKFSSGYLRPRAKADFMAVPKAAELNAEHVAGADNSSPDVAALRERVKQGRAIADTLPLFRLERFCQRWVAEENFNTGIPAIEERREQFYPLFYGPIKGQAGGTLELRPDIEAPKYWDVEWHLEPGGWDGYDLYGALFAFAVGPMVFSKGGYAAVGVGDDITQQRVATIRQFRKDHYARIYEPGCGGTTTARAVHTVFPDAEIHGSDLSPGLLRNGHRMAETMGFAAHLKQRDIVDTQEPDESFDAVITYALHHELPPKANAQLFAELFRIMKPGAEIVISDPPPLRAVDLFHAVVLDWDTLNRGEPFFSAVLEAGIDDQLREAGFEGVESYAIGRDWYPWVTRAVKPAATPAQEIAA</sequence>
<accession>A0ABW9XIC7</accession>
<protein>
    <submittedName>
        <fullName evidence="2">Methyltransferase domain-containing protein</fullName>
    </submittedName>
</protein>
<dbReference type="SUPFAM" id="SSF53335">
    <property type="entry name" value="S-adenosyl-L-methionine-dependent methyltransferases"/>
    <property type="match status" value="1"/>
</dbReference>
<comment type="caution">
    <text evidence="2">The sequence shown here is derived from an EMBL/GenBank/DDBJ whole genome shotgun (WGS) entry which is preliminary data.</text>
</comment>
<name>A0ABW9XIC7_9SPHN</name>